<dbReference type="AlphaFoldDB" id="A0A1I2VQ89"/>
<dbReference type="OrthoDB" id="2454520at2"/>
<sequence>MKQAKRSIIVVTTLFILFMLQQFGLIDPIINKLETVAWWVYLVVAGIIFSGYQAFNLSKQEKEVDEEWVQKQGNVYMKRISAEKKRRQSQKNPRAMS</sequence>
<reference evidence="3" key="1">
    <citation type="submission" date="2016-10" db="EMBL/GenBank/DDBJ databases">
        <authorList>
            <person name="Varghese N."/>
            <person name="Submissions S."/>
        </authorList>
    </citation>
    <scope>NUCLEOTIDE SEQUENCE [LARGE SCALE GENOMIC DNA]</scope>
    <source>
        <strain evidence="3">ATCC 700379</strain>
    </source>
</reference>
<proteinExistence type="predicted"/>
<keyword evidence="1" id="KW-1133">Transmembrane helix</keyword>
<dbReference type="RefSeq" id="WP_093674563.1">
    <property type="nucleotide sequence ID" value="NZ_FOOY01000029.1"/>
</dbReference>
<dbReference type="Proteomes" id="UP000198752">
    <property type="component" value="Unassembled WGS sequence"/>
</dbReference>
<dbReference type="EMBL" id="FOOY01000029">
    <property type="protein sequence ID" value="SFG91310.1"/>
    <property type="molecule type" value="Genomic_DNA"/>
</dbReference>
<keyword evidence="3" id="KW-1185">Reference proteome</keyword>
<dbReference type="STRING" id="269670.SAMN02982927_03194"/>
<gene>
    <name evidence="2" type="ORF">SAMN02982927_03194</name>
</gene>
<organism evidence="2 3">
    <name type="scientific">Sporolactobacillus nakayamae</name>
    <dbReference type="NCBI Taxonomy" id="269670"/>
    <lineage>
        <taxon>Bacteria</taxon>
        <taxon>Bacillati</taxon>
        <taxon>Bacillota</taxon>
        <taxon>Bacilli</taxon>
        <taxon>Bacillales</taxon>
        <taxon>Sporolactobacillaceae</taxon>
        <taxon>Sporolactobacillus</taxon>
    </lineage>
</organism>
<protein>
    <submittedName>
        <fullName evidence="2">Sporulation protein YhaL</fullName>
    </submittedName>
</protein>
<evidence type="ECO:0000313" key="2">
    <source>
        <dbReference type="EMBL" id="SFG91310.1"/>
    </source>
</evidence>
<keyword evidence="1" id="KW-0472">Membrane</keyword>
<dbReference type="Pfam" id="PF14147">
    <property type="entry name" value="Spore_YhaL"/>
    <property type="match status" value="1"/>
</dbReference>
<feature type="transmembrane region" description="Helical" evidence="1">
    <location>
        <begin position="36"/>
        <end position="55"/>
    </location>
</feature>
<name>A0A1I2VQ89_9BACL</name>
<keyword evidence="1" id="KW-0812">Transmembrane</keyword>
<evidence type="ECO:0000313" key="3">
    <source>
        <dbReference type="Proteomes" id="UP000198752"/>
    </source>
</evidence>
<accession>A0A1I2VQ89</accession>
<evidence type="ECO:0000256" key="1">
    <source>
        <dbReference type="SAM" id="Phobius"/>
    </source>
</evidence>
<dbReference type="InterPro" id="IPR025428">
    <property type="entry name" value="Spore_YhaL"/>
</dbReference>